<dbReference type="AlphaFoldDB" id="A0A2Z6MMF7"/>
<evidence type="ECO:0000256" key="2">
    <source>
        <dbReference type="SAM" id="Phobius"/>
    </source>
</evidence>
<reference evidence="4" key="1">
    <citation type="journal article" date="2017" name="Front. Plant Sci.">
        <title>Climate Clever Clovers: New Paradigm to Reduce the Environmental Footprint of Ruminants by Breeding Low Methanogenic Forages Utilizing Haplotype Variation.</title>
        <authorList>
            <person name="Kaur P."/>
            <person name="Appels R."/>
            <person name="Bayer P.E."/>
            <person name="Keeble-Gagnere G."/>
            <person name="Wang J."/>
            <person name="Hirakawa H."/>
            <person name="Shirasawa K."/>
            <person name="Vercoe P."/>
            <person name="Stefanova K."/>
            <person name="Durmic Z."/>
            <person name="Nichols P."/>
            <person name="Revell C."/>
            <person name="Isobe S.N."/>
            <person name="Edwards D."/>
            <person name="Erskine W."/>
        </authorList>
    </citation>
    <scope>NUCLEOTIDE SEQUENCE [LARGE SCALE GENOMIC DNA]</scope>
    <source>
        <strain evidence="4">cv. Daliak</strain>
    </source>
</reference>
<dbReference type="PANTHER" id="PTHR11206">
    <property type="entry name" value="MULTIDRUG RESISTANCE PROTEIN"/>
    <property type="match status" value="1"/>
</dbReference>
<dbReference type="GO" id="GO:0016020">
    <property type="term" value="C:membrane"/>
    <property type="evidence" value="ECO:0007669"/>
    <property type="project" value="InterPro"/>
</dbReference>
<protein>
    <recommendedName>
        <fullName evidence="5">Polysaccharide biosynthesis protein C-terminal domain-containing protein</fullName>
    </recommendedName>
</protein>
<dbReference type="GO" id="GO:0042910">
    <property type="term" value="F:xenobiotic transmembrane transporter activity"/>
    <property type="evidence" value="ECO:0007669"/>
    <property type="project" value="InterPro"/>
</dbReference>
<feature type="transmembrane region" description="Helical" evidence="2">
    <location>
        <begin position="34"/>
        <end position="53"/>
    </location>
</feature>
<dbReference type="OrthoDB" id="2126698at2759"/>
<dbReference type="EMBL" id="DF973535">
    <property type="protein sequence ID" value="GAU33744.1"/>
    <property type="molecule type" value="Genomic_DNA"/>
</dbReference>
<comment type="similarity">
    <text evidence="1">Belongs to the multi antimicrobial extrusion (MATE) (TC 2.A.66.1) family.</text>
</comment>
<dbReference type="Pfam" id="PF01554">
    <property type="entry name" value="MatE"/>
    <property type="match status" value="1"/>
</dbReference>
<dbReference type="InterPro" id="IPR002528">
    <property type="entry name" value="MATE_fam"/>
</dbReference>
<organism evidence="3 4">
    <name type="scientific">Trifolium subterraneum</name>
    <name type="common">Subterranean clover</name>
    <dbReference type="NCBI Taxonomy" id="3900"/>
    <lineage>
        <taxon>Eukaryota</taxon>
        <taxon>Viridiplantae</taxon>
        <taxon>Streptophyta</taxon>
        <taxon>Embryophyta</taxon>
        <taxon>Tracheophyta</taxon>
        <taxon>Spermatophyta</taxon>
        <taxon>Magnoliopsida</taxon>
        <taxon>eudicotyledons</taxon>
        <taxon>Gunneridae</taxon>
        <taxon>Pentapetalae</taxon>
        <taxon>rosids</taxon>
        <taxon>fabids</taxon>
        <taxon>Fabales</taxon>
        <taxon>Fabaceae</taxon>
        <taxon>Papilionoideae</taxon>
        <taxon>50 kb inversion clade</taxon>
        <taxon>NPAAA clade</taxon>
        <taxon>Hologalegina</taxon>
        <taxon>IRL clade</taxon>
        <taxon>Trifolieae</taxon>
        <taxon>Trifolium</taxon>
    </lineage>
</organism>
<evidence type="ECO:0000313" key="3">
    <source>
        <dbReference type="EMBL" id="GAU33744.1"/>
    </source>
</evidence>
<keyword evidence="2" id="KW-1133">Transmembrane helix</keyword>
<evidence type="ECO:0000256" key="1">
    <source>
        <dbReference type="ARBA" id="ARBA00010199"/>
    </source>
</evidence>
<dbReference type="GO" id="GO:0015297">
    <property type="term" value="F:antiporter activity"/>
    <property type="evidence" value="ECO:0007669"/>
    <property type="project" value="InterPro"/>
</dbReference>
<feature type="transmembrane region" description="Helical" evidence="2">
    <location>
        <begin position="196"/>
        <end position="218"/>
    </location>
</feature>
<feature type="transmembrane region" description="Helical" evidence="2">
    <location>
        <begin position="131"/>
        <end position="152"/>
    </location>
</feature>
<name>A0A2Z6MMF7_TRISU</name>
<feature type="transmembrane region" description="Helical" evidence="2">
    <location>
        <begin position="224"/>
        <end position="245"/>
    </location>
</feature>
<dbReference type="Proteomes" id="UP000242715">
    <property type="component" value="Unassembled WGS sequence"/>
</dbReference>
<accession>A0A2Z6MMF7</accession>
<evidence type="ECO:0008006" key="5">
    <source>
        <dbReference type="Google" id="ProtNLM"/>
    </source>
</evidence>
<gene>
    <name evidence="3" type="ORF">TSUD_52770</name>
</gene>
<sequence length="268" mass="29361">MPLVILSAIPALVHVGIAYGFVEWTSLNFIGGPIATSISLWISMIMLGLYVMYAKKFENTWRGFSMQSFHYLLTNIKLALPSAAMVCANTEFIAYMITYGLSAAASTRVSNELGAGQPERAKHAMRVTLKLSILLGFCFVLILLFGHDIWIGLFSNSPIIRKEFASITPLLAISILLDSIQGVLSGVARGCGWQHLAVYVNLTTFYLIGLPISCLLGFKTNLQYKGLWIGLICGLVCQTGTLLLLTRHAKWTKLNLSGDKDKGQPIVV</sequence>
<keyword evidence="2" id="KW-0812">Transmembrane</keyword>
<feature type="transmembrane region" description="Helical" evidence="2">
    <location>
        <begin position="164"/>
        <end position="184"/>
    </location>
</feature>
<proteinExistence type="inferred from homology"/>
<keyword evidence="2" id="KW-0472">Membrane</keyword>
<keyword evidence="4" id="KW-1185">Reference proteome</keyword>
<evidence type="ECO:0000313" key="4">
    <source>
        <dbReference type="Proteomes" id="UP000242715"/>
    </source>
</evidence>